<comment type="cofactor">
    <cofactor evidence="2">
        <name>K(+)</name>
        <dbReference type="ChEBI" id="CHEBI:29103"/>
    </cofactor>
</comment>
<feature type="binding site" evidence="16">
    <location>
        <begin position="101"/>
        <end position="104"/>
    </location>
    <ligand>
        <name>substrate</name>
    </ligand>
</feature>
<reference evidence="17" key="1">
    <citation type="submission" date="2022-06" db="EMBL/GenBank/DDBJ databases">
        <title>Detection of beta-lactamases in bacteria of animal origin.</title>
        <authorList>
            <person name="Mlynarcik P."/>
            <person name="Zdarska V."/>
            <person name="Chudobova H."/>
            <person name="Prochazkova P."/>
            <person name="Hricova K."/>
            <person name="Mezerova K."/>
            <person name="Bardon J."/>
            <person name="Dolejska M."/>
            <person name="Sukkar I."/>
            <person name="Kolar M."/>
        </authorList>
    </citation>
    <scope>NUCLEOTIDE SEQUENCE</scope>
    <source>
        <strain evidence="17">S 300-3</strain>
    </source>
</reference>
<dbReference type="InterPro" id="IPR043129">
    <property type="entry name" value="ATPase_NBD"/>
</dbReference>
<dbReference type="NCBIfam" id="TIGR00671">
    <property type="entry name" value="baf"/>
    <property type="match status" value="1"/>
</dbReference>
<dbReference type="SUPFAM" id="SSF53067">
    <property type="entry name" value="Actin-like ATPase domain"/>
    <property type="match status" value="2"/>
</dbReference>
<proteinExistence type="inferred from homology"/>
<keyword evidence="11 16" id="KW-0067">ATP-binding</keyword>
<comment type="pathway">
    <text evidence="4 16">Cofactor biosynthesis; coenzyme A biosynthesis; CoA from (R)-pantothenate: step 1/5.</text>
</comment>
<name>A0AA41WP34_9GAMM</name>
<evidence type="ECO:0000256" key="1">
    <source>
        <dbReference type="ARBA" id="ARBA00001206"/>
    </source>
</evidence>
<dbReference type="AlphaFoldDB" id="A0AA41WP34"/>
<evidence type="ECO:0000256" key="7">
    <source>
        <dbReference type="ARBA" id="ARBA00022490"/>
    </source>
</evidence>
<comment type="caution">
    <text evidence="17">The sequence shown here is derived from an EMBL/GenBank/DDBJ whole genome shotgun (WGS) entry which is preliminary data.</text>
</comment>
<comment type="subunit">
    <text evidence="5 16">Homodimer.</text>
</comment>
<dbReference type="EMBL" id="JAMYBS010000050">
    <property type="protein sequence ID" value="MCO7547023.1"/>
    <property type="molecule type" value="Genomic_DNA"/>
</dbReference>
<dbReference type="GO" id="GO:0005524">
    <property type="term" value="F:ATP binding"/>
    <property type="evidence" value="ECO:0007669"/>
    <property type="project" value="UniProtKB-UniRule"/>
</dbReference>
<evidence type="ECO:0000256" key="6">
    <source>
        <dbReference type="ARBA" id="ARBA00012102"/>
    </source>
</evidence>
<evidence type="ECO:0000256" key="14">
    <source>
        <dbReference type="ARBA" id="ARBA00038036"/>
    </source>
</evidence>
<dbReference type="Proteomes" id="UP001165292">
    <property type="component" value="Unassembled WGS sequence"/>
</dbReference>
<comment type="subcellular location">
    <subcellularLocation>
        <location evidence="3 16">Cytoplasm</location>
    </subcellularLocation>
</comment>
<evidence type="ECO:0000256" key="3">
    <source>
        <dbReference type="ARBA" id="ARBA00004496"/>
    </source>
</evidence>
<dbReference type="GO" id="GO:0004594">
    <property type="term" value="F:pantothenate kinase activity"/>
    <property type="evidence" value="ECO:0007669"/>
    <property type="project" value="UniProtKB-UniRule"/>
</dbReference>
<evidence type="ECO:0000256" key="9">
    <source>
        <dbReference type="ARBA" id="ARBA00022741"/>
    </source>
</evidence>
<keyword evidence="16" id="KW-0479">Metal-binding</keyword>
<evidence type="ECO:0000256" key="12">
    <source>
        <dbReference type="ARBA" id="ARBA00022958"/>
    </source>
</evidence>
<dbReference type="GO" id="GO:0046872">
    <property type="term" value="F:metal ion binding"/>
    <property type="evidence" value="ECO:0007669"/>
    <property type="project" value="UniProtKB-KW"/>
</dbReference>
<dbReference type="PANTHER" id="PTHR34265:SF1">
    <property type="entry name" value="TYPE III PANTOTHENATE KINASE"/>
    <property type="match status" value="1"/>
</dbReference>
<keyword evidence="12 16" id="KW-0630">Potassium</keyword>
<feature type="binding site" evidence="16">
    <location>
        <position position="123"/>
    </location>
    <ligand>
        <name>K(+)</name>
        <dbReference type="ChEBI" id="CHEBI:29103"/>
    </ligand>
</feature>
<comment type="catalytic activity">
    <reaction evidence="1 16">
        <text>(R)-pantothenate + ATP = (R)-4'-phosphopantothenate + ADP + H(+)</text>
        <dbReference type="Rhea" id="RHEA:16373"/>
        <dbReference type="ChEBI" id="CHEBI:10986"/>
        <dbReference type="ChEBI" id="CHEBI:15378"/>
        <dbReference type="ChEBI" id="CHEBI:29032"/>
        <dbReference type="ChEBI" id="CHEBI:30616"/>
        <dbReference type="ChEBI" id="CHEBI:456216"/>
        <dbReference type="EC" id="2.7.1.33"/>
    </reaction>
</comment>
<keyword evidence="7 16" id="KW-0963">Cytoplasm</keyword>
<keyword evidence="9 16" id="KW-0547">Nucleotide-binding</keyword>
<evidence type="ECO:0000256" key="2">
    <source>
        <dbReference type="ARBA" id="ARBA00001958"/>
    </source>
</evidence>
<dbReference type="GO" id="GO:0015937">
    <property type="term" value="P:coenzyme A biosynthetic process"/>
    <property type="evidence" value="ECO:0007669"/>
    <property type="project" value="UniProtKB-UniRule"/>
</dbReference>
<gene>
    <name evidence="16" type="primary">coaX</name>
    <name evidence="17" type="ORF">NJF43_19955</name>
</gene>
<dbReference type="GO" id="GO:0005737">
    <property type="term" value="C:cytoplasm"/>
    <property type="evidence" value="ECO:0007669"/>
    <property type="project" value="UniProtKB-SubCell"/>
</dbReference>
<organism evidence="17 18">
    <name type="scientific">Stutzerimonas nitrititolerans</name>
    <dbReference type="NCBI Taxonomy" id="2482751"/>
    <lineage>
        <taxon>Bacteria</taxon>
        <taxon>Pseudomonadati</taxon>
        <taxon>Pseudomonadota</taxon>
        <taxon>Gammaproteobacteria</taxon>
        <taxon>Pseudomonadales</taxon>
        <taxon>Pseudomonadaceae</taxon>
        <taxon>Stutzerimonas</taxon>
    </lineage>
</organism>
<evidence type="ECO:0000256" key="15">
    <source>
        <dbReference type="ARBA" id="ARBA00040883"/>
    </source>
</evidence>
<dbReference type="Gene3D" id="3.30.420.40">
    <property type="match status" value="2"/>
</dbReference>
<evidence type="ECO:0000256" key="13">
    <source>
        <dbReference type="ARBA" id="ARBA00022993"/>
    </source>
</evidence>
<evidence type="ECO:0000256" key="4">
    <source>
        <dbReference type="ARBA" id="ARBA00005225"/>
    </source>
</evidence>
<dbReference type="Pfam" id="PF03309">
    <property type="entry name" value="Pan_kinase"/>
    <property type="match status" value="1"/>
</dbReference>
<evidence type="ECO:0000256" key="16">
    <source>
        <dbReference type="HAMAP-Rule" id="MF_01274"/>
    </source>
</evidence>
<feature type="binding site" evidence="16">
    <location>
        <position position="182"/>
    </location>
    <ligand>
        <name>substrate</name>
    </ligand>
</feature>
<comment type="similarity">
    <text evidence="14 16">Belongs to the type III pantothenate kinase family.</text>
</comment>
<comment type="function">
    <text evidence="16">Catalyzes the phosphorylation of pantothenate (Pan), the first step in CoA biosynthesis.</text>
</comment>
<protein>
    <recommendedName>
        <fullName evidence="15 16">Type III pantothenate kinase</fullName>
        <ecNumber evidence="6 16">2.7.1.33</ecNumber>
    </recommendedName>
    <alternativeName>
        <fullName evidence="16">PanK-III</fullName>
    </alternativeName>
    <alternativeName>
        <fullName evidence="16">Pantothenic acid kinase</fullName>
    </alternativeName>
</protein>
<dbReference type="InterPro" id="IPR004619">
    <property type="entry name" value="Type_III_PanK"/>
</dbReference>
<evidence type="ECO:0000256" key="10">
    <source>
        <dbReference type="ARBA" id="ARBA00022777"/>
    </source>
</evidence>
<comment type="cofactor">
    <cofactor evidence="16">
        <name>NH4(+)</name>
        <dbReference type="ChEBI" id="CHEBI:28938"/>
    </cofactor>
    <cofactor evidence="16">
        <name>K(+)</name>
        <dbReference type="ChEBI" id="CHEBI:29103"/>
    </cofactor>
    <text evidence="16">A monovalent cation. Ammonium or potassium.</text>
</comment>
<feature type="binding site" evidence="16">
    <location>
        <begin position="6"/>
        <end position="13"/>
    </location>
    <ligand>
        <name>ATP</name>
        <dbReference type="ChEBI" id="CHEBI:30616"/>
    </ligand>
</feature>
<evidence type="ECO:0000313" key="18">
    <source>
        <dbReference type="Proteomes" id="UP001165292"/>
    </source>
</evidence>
<keyword evidence="13 16" id="KW-0173">Coenzyme A biosynthesis</keyword>
<evidence type="ECO:0000256" key="8">
    <source>
        <dbReference type="ARBA" id="ARBA00022679"/>
    </source>
</evidence>
<dbReference type="CDD" id="cd24015">
    <property type="entry name" value="ASKHA_NBD_PanK-III"/>
    <property type="match status" value="1"/>
</dbReference>
<accession>A0AA41WP34</accession>
<keyword evidence="10 16" id="KW-0418">Kinase</keyword>
<feature type="active site" description="Proton acceptor" evidence="16">
    <location>
        <position position="103"/>
    </location>
</feature>
<sequence length="248" mass="26908">MILELDCGNSFIKWRVIDLDASGIIHASGLADEPERLLEELLSLCPITISHCRLVSVRSDTETRLLTEVISGSLGVEVVCAMPSIKLAGVTNGYENFQRLGLDRWLAVVAAYQLCRKPCVVIDLGTAVTIDLVAGDGRHLGGYITPGMALLTEQLRTHTKRILYSAEEARMAVSDTSPGRSTSEAVERGCLRMLRSYIEDQIVCAARCLGEEPAIYVTGGDAPLFAEARQVEFVPDLVFKGLAIACPL</sequence>
<evidence type="ECO:0000256" key="5">
    <source>
        <dbReference type="ARBA" id="ARBA00011738"/>
    </source>
</evidence>
<dbReference type="PANTHER" id="PTHR34265">
    <property type="entry name" value="TYPE III PANTOTHENATE KINASE"/>
    <property type="match status" value="1"/>
</dbReference>
<evidence type="ECO:0000256" key="11">
    <source>
        <dbReference type="ARBA" id="ARBA00022840"/>
    </source>
</evidence>
<keyword evidence="8 16" id="KW-0808">Transferase</keyword>
<feature type="binding site" evidence="16">
    <location>
        <position position="94"/>
    </location>
    <ligand>
        <name>substrate</name>
    </ligand>
</feature>
<dbReference type="HAMAP" id="MF_01274">
    <property type="entry name" value="Pantothen_kinase_3"/>
    <property type="match status" value="1"/>
</dbReference>
<dbReference type="EC" id="2.7.1.33" evidence="6 16"/>
<feature type="binding site" evidence="16">
    <location>
        <position position="126"/>
    </location>
    <ligand>
        <name>ATP</name>
        <dbReference type="ChEBI" id="CHEBI:30616"/>
    </ligand>
</feature>
<dbReference type="RefSeq" id="WP_253165126.1">
    <property type="nucleotide sequence ID" value="NZ_JAMYBS010000050.1"/>
</dbReference>
<evidence type="ECO:0000313" key="17">
    <source>
        <dbReference type="EMBL" id="MCO7547023.1"/>
    </source>
</evidence>